<evidence type="ECO:0000313" key="7">
    <source>
        <dbReference type="RefSeq" id="XP_008471264.2"/>
    </source>
</evidence>
<evidence type="ECO:0000256" key="3">
    <source>
        <dbReference type="ARBA" id="ARBA00022490"/>
    </source>
</evidence>
<evidence type="ECO:0000256" key="2">
    <source>
        <dbReference type="ARBA" id="ARBA00004496"/>
    </source>
</evidence>
<evidence type="ECO:0000313" key="6">
    <source>
        <dbReference type="Proteomes" id="UP000079169"/>
    </source>
</evidence>
<protein>
    <submittedName>
        <fullName evidence="7">Methylosome subunit pICln</fullName>
    </submittedName>
</protein>
<dbReference type="GO" id="GO:0045292">
    <property type="term" value="P:mRNA cis splicing, via spliceosome"/>
    <property type="evidence" value="ECO:0007669"/>
    <property type="project" value="TreeGrafter"/>
</dbReference>
<dbReference type="AlphaFoldDB" id="A0A1S3CZV5"/>
<dbReference type="PaxDb" id="121845-A0A1S3CZV5"/>
<dbReference type="GO" id="GO:0000387">
    <property type="term" value="P:spliceosomal snRNP assembly"/>
    <property type="evidence" value="ECO:0007669"/>
    <property type="project" value="TreeGrafter"/>
</dbReference>
<dbReference type="STRING" id="121845.A0A1S3CZV5"/>
<dbReference type="Pfam" id="PF03517">
    <property type="entry name" value="Voldacs"/>
    <property type="match status" value="1"/>
</dbReference>
<dbReference type="Gene3D" id="2.30.29.30">
    <property type="entry name" value="Pleckstrin-homology domain (PH domain)/Phosphotyrosine-binding domain (PTB)"/>
    <property type="match status" value="1"/>
</dbReference>
<reference evidence="7" key="1">
    <citation type="submission" date="2025-08" db="UniProtKB">
        <authorList>
            <consortium name="RefSeq"/>
        </authorList>
    </citation>
    <scope>IDENTIFICATION</scope>
</reference>
<dbReference type="RefSeq" id="XP_008471264.2">
    <property type="nucleotide sequence ID" value="XM_008473042.3"/>
</dbReference>
<feature type="compositionally biased region" description="Acidic residues" evidence="5">
    <location>
        <begin position="73"/>
        <end position="84"/>
    </location>
</feature>
<name>A0A1S3CZV5_DIACI</name>
<sequence length="84" mass="9447">MIEIRLVPQDKTALEDIFMAMNQCQKLHPDPDQSPLSDDDEDNDEDDQFEDASDHQDGNGHGIPNNYAHGSSEDESMDLDDGDR</sequence>
<dbReference type="GO" id="GO:0005829">
    <property type="term" value="C:cytosol"/>
    <property type="evidence" value="ECO:0007669"/>
    <property type="project" value="TreeGrafter"/>
</dbReference>
<dbReference type="GO" id="GO:0005681">
    <property type="term" value="C:spliceosomal complex"/>
    <property type="evidence" value="ECO:0007669"/>
    <property type="project" value="TreeGrafter"/>
</dbReference>
<evidence type="ECO:0000256" key="5">
    <source>
        <dbReference type="SAM" id="MobiDB-lite"/>
    </source>
</evidence>
<evidence type="ECO:0000256" key="1">
    <source>
        <dbReference type="ARBA" id="ARBA00004123"/>
    </source>
</evidence>
<evidence type="ECO:0000256" key="4">
    <source>
        <dbReference type="ARBA" id="ARBA00023242"/>
    </source>
</evidence>
<keyword evidence="4" id="KW-0539">Nucleus</keyword>
<dbReference type="PANTHER" id="PTHR21399:SF0">
    <property type="entry name" value="METHYLOSOME SUBUNIT PICLN"/>
    <property type="match status" value="1"/>
</dbReference>
<keyword evidence="6" id="KW-1185">Reference proteome</keyword>
<keyword evidence="3" id="KW-0963">Cytoplasm</keyword>
<dbReference type="InterPro" id="IPR011993">
    <property type="entry name" value="PH-like_dom_sf"/>
</dbReference>
<organism evidence="6 7">
    <name type="scientific">Diaphorina citri</name>
    <name type="common">Asian citrus psyllid</name>
    <dbReference type="NCBI Taxonomy" id="121845"/>
    <lineage>
        <taxon>Eukaryota</taxon>
        <taxon>Metazoa</taxon>
        <taxon>Ecdysozoa</taxon>
        <taxon>Arthropoda</taxon>
        <taxon>Hexapoda</taxon>
        <taxon>Insecta</taxon>
        <taxon>Pterygota</taxon>
        <taxon>Neoptera</taxon>
        <taxon>Paraneoptera</taxon>
        <taxon>Hemiptera</taxon>
        <taxon>Sternorrhyncha</taxon>
        <taxon>Psylloidea</taxon>
        <taxon>Psyllidae</taxon>
        <taxon>Diaphorininae</taxon>
        <taxon>Diaphorina</taxon>
    </lineage>
</organism>
<dbReference type="GO" id="GO:0034715">
    <property type="term" value="C:pICln-Sm protein complex"/>
    <property type="evidence" value="ECO:0007669"/>
    <property type="project" value="TreeGrafter"/>
</dbReference>
<feature type="compositionally biased region" description="Acidic residues" evidence="5">
    <location>
        <begin position="37"/>
        <end position="51"/>
    </location>
</feature>
<accession>A0A1S3CZV5</accession>
<gene>
    <name evidence="7" type="primary">LOC103508491</name>
</gene>
<dbReference type="InterPro" id="IPR039924">
    <property type="entry name" value="ICln/Lot5/Saf5"/>
</dbReference>
<dbReference type="KEGG" id="dci:103508491"/>
<comment type="subcellular location">
    <subcellularLocation>
        <location evidence="2">Cytoplasm</location>
    </subcellularLocation>
    <subcellularLocation>
        <location evidence="1">Nucleus</location>
    </subcellularLocation>
</comment>
<dbReference type="GeneID" id="103508491"/>
<dbReference type="PANTHER" id="PTHR21399">
    <property type="entry name" value="CHLORIDE CONDUCTANCE REGULATORY PROTEIN ICLN"/>
    <property type="match status" value="1"/>
</dbReference>
<feature type="region of interest" description="Disordered" evidence="5">
    <location>
        <begin position="23"/>
        <end position="84"/>
    </location>
</feature>
<proteinExistence type="predicted"/>
<dbReference type="Proteomes" id="UP000079169">
    <property type="component" value="Unplaced"/>
</dbReference>